<dbReference type="Pfam" id="PF04504">
    <property type="entry name" value="GeBP-like_DBD"/>
    <property type="match status" value="1"/>
</dbReference>
<dbReference type="Proteomes" id="UP001632038">
    <property type="component" value="Unassembled WGS sequence"/>
</dbReference>
<dbReference type="PANTHER" id="PTHR31662:SF33">
    <property type="entry name" value="DNA-BINDING STOREKEEPER PROTEIN TRANSCRIPTIONAL REGULATOR-LIKE PROTEIN"/>
    <property type="match status" value="1"/>
</dbReference>
<dbReference type="PANTHER" id="PTHR31662">
    <property type="entry name" value="BNAANNG10740D PROTEIN-RELATED"/>
    <property type="match status" value="1"/>
</dbReference>
<evidence type="ECO:0000259" key="2">
    <source>
        <dbReference type="Pfam" id="PF04504"/>
    </source>
</evidence>
<comment type="caution">
    <text evidence="3">The sequence shown here is derived from an EMBL/GenBank/DDBJ whole genome shotgun (WGS) entry which is preliminary data.</text>
</comment>
<comment type="similarity">
    <text evidence="1">Belongs to the GeBP family.</text>
</comment>
<dbReference type="AlphaFoldDB" id="A0ABD3BCM0"/>
<dbReference type="GO" id="GO:0010468">
    <property type="term" value="P:regulation of gene expression"/>
    <property type="evidence" value="ECO:0007669"/>
    <property type="project" value="UniProtKB-ARBA"/>
</dbReference>
<name>A0ABD3BCM0_9LAMI</name>
<evidence type="ECO:0000256" key="1">
    <source>
        <dbReference type="ARBA" id="ARBA00010820"/>
    </source>
</evidence>
<sequence length="209" mass="23979">MPVAGKKIRKKFDRVFSEEDEIVLLNGMILFANTNKVSPYADLDAFRNFVRADLNVDPTKDQLKTKLLKFRSKYRNNMIKQMSGKARKLKRHERRAFNLSRLVWANEYIDEGRKSGGRPKRAGKEMANVEVAESSGGLSMVSLNRSNISLIGAQIFETGKGVEGESEWRGLRKAEMEIRRAEMEIHRKKMEVMQRMNCLVSGVMNAKNH</sequence>
<dbReference type="InterPro" id="IPR053932">
    <property type="entry name" value="GeBP-like_DBD"/>
</dbReference>
<gene>
    <name evidence="3" type="ORF">CASFOL_040670</name>
</gene>
<protein>
    <recommendedName>
        <fullName evidence="2">Glabrous enhancer-binding protein-like DBD domain-containing protein</fullName>
    </recommendedName>
</protein>
<evidence type="ECO:0000313" key="4">
    <source>
        <dbReference type="Proteomes" id="UP001632038"/>
    </source>
</evidence>
<dbReference type="EMBL" id="JAVIJP010000100">
    <property type="protein sequence ID" value="KAL3615009.1"/>
    <property type="molecule type" value="Genomic_DNA"/>
</dbReference>
<reference evidence="4" key="1">
    <citation type="journal article" date="2024" name="IScience">
        <title>Strigolactones Initiate the Formation of Haustorium-like Structures in Castilleja.</title>
        <authorList>
            <person name="Buerger M."/>
            <person name="Peterson D."/>
            <person name="Chory J."/>
        </authorList>
    </citation>
    <scope>NUCLEOTIDE SEQUENCE [LARGE SCALE GENOMIC DNA]</scope>
</reference>
<proteinExistence type="inferred from homology"/>
<organism evidence="3 4">
    <name type="scientific">Castilleja foliolosa</name>
    <dbReference type="NCBI Taxonomy" id="1961234"/>
    <lineage>
        <taxon>Eukaryota</taxon>
        <taxon>Viridiplantae</taxon>
        <taxon>Streptophyta</taxon>
        <taxon>Embryophyta</taxon>
        <taxon>Tracheophyta</taxon>
        <taxon>Spermatophyta</taxon>
        <taxon>Magnoliopsida</taxon>
        <taxon>eudicotyledons</taxon>
        <taxon>Gunneridae</taxon>
        <taxon>Pentapetalae</taxon>
        <taxon>asterids</taxon>
        <taxon>lamiids</taxon>
        <taxon>Lamiales</taxon>
        <taxon>Orobanchaceae</taxon>
        <taxon>Pedicularideae</taxon>
        <taxon>Castillejinae</taxon>
        <taxon>Castilleja</taxon>
    </lineage>
</organism>
<keyword evidence="4" id="KW-1185">Reference proteome</keyword>
<dbReference type="InterPro" id="IPR007592">
    <property type="entry name" value="GEBP"/>
</dbReference>
<feature type="domain" description="Glabrous enhancer-binding protein-like DBD" evidence="2">
    <location>
        <begin position="12"/>
        <end position="104"/>
    </location>
</feature>
<evidence type="ECO:0000313" key="3">
    <source>
        <dbReference type="EMBL" id="KAL3615009.1"/>
    </source>
</evidence>
<accession>A0ABD3BCM0</accession>